<dbReference type="AlphaFoldDB" id="A0A3P6U0F4"/>
<sequence>TNCDPDTRKKRLALFEGFFRQCVTIVPSDEVMQQRHARHLRQNRGEGTAAVPIETFLELKAVMEMPVVSEFLESVIYVDPAMEDAQIAIDRIAKFNEEGRPWYSSKYNKKRGYWSGTYGDEPYRKPSTTTSTSTTTTNRVQTTSAVGNTERTSTDTNHSTVGTTVNISPVASAPDISKVGDSVHFLVSIYKAPSTL</sequence>
<organism evidence="2 3">
    <name type="scientific">Cylicostephanus goldi</name>
    <name type="common">Nematode worm</name>
    <dbReference type="NCBI Taxonomy" id="71465"/>
    <lineage>
        <taxon>Eukaryota</taxon>
        <taxon>Metazoa</taxon>
        <taxon>Ecdysozoa</taxon>
        <taxon>Nematoda</taxon>
        <taxon>Chromadorea</taxon>
        <taxon>Rhabditida</taxon>
        <taxon>Rhabditina</taxon>
        <taxon>Rhabditomorpha</taxon>
        <taxon>Strongyloidea</taxon>
        <taxon>Strongylidae</taxon>
        <taxon>Cylicostephanus</taxon>
    </lineage>
</organism>
<accession>A0A3P6U0F4</accession>
<feature type="non-terminal residue" evidence="2">
    <location>
        <position position="1"/>
    </location>
</feature>
<keyword evidence="3" id="KW-1185">Reference proteome</keyword>
<dbReference type="GO" id="GO:0000380">
    <property type="term" value="P:alternative mRNA splicing, via spliceosome"/>
    <property type="evidence" value="ECO:0007669"/>
    <property type="project" value="TreeGrafter"/>
</dbReference>
<dbReference type="GO" id="GO:0005634">
    <property type="term" value="C:nucleus"/>
    <property type="evidence" value="ECO:0007669"/>
    <property type="project" value="TreeGrafter"/>
</dbReference>
<feature type="compositionally biased region" description="Low complexity" evidence="1">
    <location>
        <begin position="127"/>
        <end position="137"/>
    </location>
</feature>
<dbReference type="Proteomes" id="UP000271889">
    <property type="component" value="Unassembled WGS sequence"/>
</dbReference>
<reference evidence="2 3" key="1">
    <citation type="submission" date="2018-11" db="EMBL/GenBank/DDBJ databases">
        <authorList>
            <consortium name="Pathogen Informatics"/>
        </authorList>
    </citation>
    <scope>NUCLEOTIDE SEQUENCE [LARGE SCALE GENOMIC DNA]</scope>
</reference>
<gene>
    <name evidence="2" type="ORF">CGOC_LOCUS8314</name>
</gene>
<proteinExistence type="predicted"/>
<dbReference type="PANTHER" id="PTHR12381">
    <property type="entry name" value="HETEROGENEOUS NUCLEAR RIBONUCLEOPROTEIN U FAMILY MEMBER"/>
    <property type="match status" value="1"/>
</dbReference>
<dbReference type="GO" id="GO:0003723">
    <property type="term" value="F:RNA binding"/>
    <property type="evidence" value="ECO:0007669"/>
    <property type="project" value="TreeGrafter"/>
</dbReference>
<name>A0A3P6U0F4_CYLGO</name>
<feature type="compositionally biased region" description="Polar residues" evidence="1">
    <location>
        <begin position="138"/>
        <end position="161"/>
    </location>
</feature>
<evidence type="ECO:0000256" key="1">
    <source>
        <dbReference type="SAM" id="MobiDB-lite"/>
    </source>
</evidence>
<evidence type="ECO:0000313" key="3">
    <source>
        <dbReference type="Proteomes" id="UP000271889"/>
    </source>
</evidence>
<dbReference type="EMBL" id="UYRV01030273">
    <property type="protein sequence ID" value="VDK84550.1"/>
    <property type="molecule type" value="Genomic_DNA"/>
</dbReference>
<evidence type="ECO:0000313" key="2">
    <source>
        <dbReference type="EMBL" id="VDK84550.1"/>
    </source>
</evidence>
<dbReference type="PANTHER" id="PTHR12381:SF56">
    <property type="entry name" value="B30.2_SPRY DOMAIN-CONTAINING PROTEIN-RELATED"/>
    <property type="match status" value="1"/>
</dbReference>
<protein>
    <submittedName>
        <fullName evidence="2">Uncharacterized protein</fullName>
    </submittedName>
</protein>
<dbReference type="OrthoDB" id="445357at2759"/>
<feature type="region of interest" description="Disordered" evidence="1">
    <location>
        <begin position="123"/>
        <end position="161"/>
    </location>
</feature>